<evidence type="ECO:0000313" key="1">
    <source>
        <dbReference type="EMBL" id="SIR98040.1"/>
    </source>
</evidence>
<evidence type="ECO:0000313" key="2">
    <source>
        <dbReference type="Proteomes" id="UP000186218"/>
    </source>
</evidence>
<dbReference type="Proteomes" id="UP000186218">
    <property type="component" value="Unassembled WGS sequence"/>
</dbReference>
<dbReference type="AlphaFoldDB" id="A0A1N7FCM1"/>
<sequence length="56" mass="6399">MKIFQLLEGLSPPLVLDFTLPEVRHAVFDAVDAETVYRAISAQFCDSICTFWYPHP</sequence>
<reference evidence="1 2" key="1">
    <citation type="submission" date="2017-01" db="EMBL/GenBank/DDBJ databases">
        <authorList>
            <person name="Mah S.A."/>
            <person name="Swanson W.J."/>
            <person name="Moy G.W."/>
            <person name="Vacquier V.D."/>
        </authorList>
    </citation>
    <scope>NUCLEOTIDE SEQUENCE [LARGE SCALE GENOMIC DNA]</scope>
    <source>
        <strain evidence="1 2">CPCC 203464</strain>
    </source>
</reference>
<name>A0A1N7FCM1_9NOCA</name>
<accession>A0A1N7FCM1</accession>
<keyword evidence="2" id="KW-1185">Reference proteome</keyword>
<dbReference type="STRING" id="1344003.SAMN05445060_1931"/>
<protein>
    <submittedName>
        <fullName evidence="1">Uncharacterized protein</fullName>
    </submittedName>
</protein>
<dbReference type="EMBL" id="FTNT01000005">
    <property type="protein sequence ID" value="SIR98040.1"/>
    <property type="molecule type" value="Genomic_DNA"/>
</dbReference>
<organism evidence="1 2">
    <name type="scientific">Williamsia sterculiae</name>
    <dbReference type="NCBI Taxonomy" id="1344003"/>
    <lineage>
        <taxon>Bacteria</taxon>
        <taxon>Bacillati</taxon>
        <taxon>Actinomycetota</taxon>
        <taxon>Actinomycetes</taxon>
        <taxon>Mycobacteriales</taxon>
        <taxon>Nocardiaceae</taxon>
        <taxon>Williamsia</taxon>
    </lineage>
</organism>
<gene>
    <name evidence="1" type="ORF">SAMN05445060_1931</name>
</gene>
<proteinExistence type="predicted"/>